<evidence type="ECO:0000256" key="1">
    <source>
        <dbReference type="SAM" id="MobiDB-lite"/>
    </source>
</evidence>
<dbReference type="SUPFAM" id="SSF55811">
    <property type="entry name" value="Nudix"/>
    <property type="match status" value="1"/>
</dbReference>
<sequence>MSIVGTPDPQDPDDDVLSQSGGADSGWLTDVELDLARRKVPMVYVEALPVRVGSGGRVTEVGLLLRVSDAASITRTIVSGRVRFGESLREALLRHLENDLGPIAFPQLPASPLPLAVGEYFPVPSSPAELFDGRQHAVSLAYVVPVTGTCQPRQDALELTWLTPEQVRRPGTLADLEGNRGVLVERLLAAVGV</sequence>
<evidence type="ECO:0000313" key="3">
    <source>
        <dbReference type="Proteomes" id="UP000481339"/>
    </source>
</evidence>
<dbReference type="Pfam" id="PF16262">
    <property type="entry name" value="DUF4916"/>
    <property type="match status" value="1"/>
</dbReference>
<dbReference type="OrthoDB" id="3266865at2"/>
<protein>
    <submittedName>
        <fullName evidence="2">DUF4916 domain-containing protein</fullName>
    </submittedName>
</protein>
<accession>A0A7C8BMM7</accession>
<gene>
    <name evidence="2" type="ORF">F8O02_07725</name>
</gene>
<dbReference type="InterPro" id="IPR015797">
    <property type="entry name" value="NUDIX_hydrolase-like_dom_sf"/>
</dbReference>
<proteinExistence type="predicted"/>
<dbReference type="Gene3D" id="3.90.79.10">
    <property type="entry name" value="Nucleoside Triphosphate Pyrophosphohydrolase"/>
    <property type="match status" value="1"/>
</dbReference>
<organism evidence="2 3">
    <name type="scientific">Pseudoclavibacter caeni</name>
    <dbReference type="NCBI Taxonomy" id="908846"/>
    <lineage>
        <taxon>Bacteria</taxon>
        <taxon>Bacillati</taxon>
        <taxon>Actinomycetota</taxon>
        <taxon>Actinomycetes</taxon>
        <taxon>Micrococcales</taxon>
        <taxon>Microbacteriaceae</taxon>
        <taxon>Pseudoclavibacter</taxon>
    </lineage>
</organism>
<feature type="region of interest" description="Disordered" evidence="1">
    <location>
        <begin position="1"/>
        <end position="23"/>
    </location>
</feature>
<dbReference type="AlphaFoldDB" id="A0A7C8BMM7"/>
<evidence type="ECO:0000313" key="2">
    <source>
        <dbReference type="EMBL" id="KAB1631503.1"/>
    </source>
</evidence>
<dbReference type="InterPro" id="IPR032582">
    <property type="entry name" value="DUF4916"/>
</dbReference>
<name>A0A7C8BMM7_9MICO</name>
<dbReference type="Proteomes" id="UP000481339">
    <property type="component" value="Unassembled WGS sequence"/>
</dbReference>
<keyword evidence="3" id="KW-1185">Reference proteome</keyword>
<dbReference type="EMBL" id="WBKA01000006">
    <property type="protein sequence ID" value="KAB1631503.1"/>
    <property type="molecule type" value="Genomic_DNA"/>
</dbReference>
<comment type="caution">
    <text evidence="2">The sequence shown here is derived from an EMBL/GenBank/DDBJ whole genome shotgun (WGS) entry which is preliminary data.</text>
</comment>
<reference evidence="2 3" key="1">
    <citation type="submission" date="2019-09" db="EMBL/GenBank/DDBJ databases">
        <title>Phylogeny of genus Pseudoclavibacter and closely related genus.</title>
        <authorList>
            <person name="Li Y."/>
        </authorList>
    </citation>
    <scope>NUCLEOTIDE SEQUENCE [LARGE SCALE GENOMIC DNA]</scope>
    <source>
        <strain evidence="2 3">JCM 16921</strain>
    </source>
</reference>
<dbReference type="RefSeq" id="WP_158036674.1">
    <property type="nucleotide sequence ID" value="NZ_BAAAZV010000002.1"/>
</dbReference>